<gene>
    <name evidence="10" type="ORF">BXT89_16695</name>
</gene>
<dbReference type="GO" id="GO:0009636">
    <property type="term" value="P:response to toxic substance"/>
    <property type="evidence" value="ECO:0007669"/>
    <property type="project" value="UniProtKB-ARBA"/>
</dbReference>
<protein>
    <recommendedName>
        <fullName evidence="9">Efflux pump membrane transporter</fullName>
    </recommendedName>
</protein>
<dbReference type="PRINTS" id="PR00702">
    <property type="entry name" value="ACRIFLAVINRP"/>
</dbReference>
<dbReference type="GO" id="GO:0042910">
    <property type="term" value="F:xenobiotic transmembrane transporter activity"/>
    <property type="evidence" value="ECO:0007669"/>
    <property type="project" value="TreeGrafter"/>
</dbReference>
<keyword evidence="6 9" id="KW-0812">Transmembrane</keyword>
<keyword evidence="5 9" id="KW-0997">Cell inner membrane</keyword>
<dbReference type="InterPro" id="IPR001036">
    <property type="entry name" value="Acrflvin-R"/>
</dbReference>
<feature type="transmembrane region" description="Helical" evidence="9">
    <location>
        <begin position="878"/>
        <end position="898"/>
    </location>
</feature>
<dbReference type="RefSeq" id="WP_083728904.1">
    <property type="nucleotide sequence ID" value="NZ_FOUD01000011.1"/>
</dbReference>
<dbReference type="EMBL" id="MUBC01000052">
    <property type="protein sequence ID" value="ONM42700.1"/>
    <property type="molecule type" value="Genomic_DNA"/>
</dbReference>
<evidence type="ECO:0000256" key="4">
    <source>
        <dbReference type="ARBA" id="ARBA00022475"/>
    </source>
</evidence>
<dbReference type="Gene3D" id="3.30.70.1440">
    <property type="entry name" value="Multidrug efflux transporter AcrB pore domain"/>
    <property type="match status" value="1"/>
</dbReference>
<feature type="transmembrane region" description="Helical" evidence="9">
    <location>
        <begin position="472"/>
        <end position="499"/>
    </location>
</feature>
<evidence type="ECO:0000256" key="9">
    <source>
        <dbReference type="RuleBase" id="RU364070"/>
    </source>
</evidence>
<dbReference type="SUPFAM" id="SSF82693">
    <property type="entry name" value="Multidrug efflux transporter AcrB pore domain, PN1, PN2, PC1 and PC2 subdomains"/>
    <property type="match status" value="3"/>
</dbReference>
<dbReference type="FunFam" id="1.20.1640.10:FF:000001">
    <property type="entry name" value="Efflux pump membrane transporter"/>
    <property type="match status" value="1"/>
</dbReference>
<comment type="caution">
    <text evidence="10">The sequence shown here is derived from an EMBL/GenBank/DDBJ whole genome shotgun (WGS) entry which is preliminary data.</text>
</comment>
<dbReference type="NCBIfam" id="NF000282">
    <property type="entry name" value="RND_permease_1"/>
    <property type="match status" value="1"/>
</dbReference>
<evidence type="ECO:0000256" key="7">
    <source>
        <dbReference type="ARBA" id="ARBA00022989"/>
    </source>
</evidence>
<dbReference type="Gene3D" id="3.30.70.1430">
    <property type="entry name" value="Multidrug efflux transporter AcrB pore domain"/>
    <property type="match status" value="2"/>
</dbReference>
<dbReference type="NCBIfam" id="TIGR00915">
    <property type="entry name" value="2A0602"/>
    <property type="match status" value="1"/>
</dbReference>
<dbReference type="FunFam" id="3.30.70.1430:FF:000001">
    <property type="entry name" value="Efflux pump membrane transporter"/>
    <property type="match status" value="1"/>
</dbReference>
<dbReference type="AlphaFoldDB" id="A0A1S8DDU0"/>
<evidence type="ECO:0000256" key="2">
    <source>
        <dbReference type="ARBA" id="ARBA00010942"/>
    </source>
</evidence>
<dbReference type="PANTHER" id="PTHR32063">
    <property type="match status" value="1"/>
</dbReference>
<evidence type="ECO:0000256" key="1">
    <source>
        <dbReference type="ARBA" id="ARBA00004429"/>
    </source>
</evidence>
<evidence type="ECO:0000256" key="5">
    <source>
        <dbReference type="ARBA" id="ARBA00022519"/>
    </source>
</evidence>
<evidence type="ECO:0000256" key="8">
    <source>
        <dbReference type="ARBA" id="ARBA00023136"/>
    </source>
</evidence>
<dbReference type="SUPFAM" id="SSF82866">
    <property type="entry name" value="Multidrug efflux transporter AcrB transmembrane domain"/>
    <property type="match status" value="2"/>
</dbReference>
<comment type="similarity">
    <text evidence="2 9">Belongs to the resistance-nodulation-cell division (RND) (TC 2.A.6) family.</text>
</comment>
<keyword evidence="4" id="KW-1003">Cell membrane</keyword>
<reference evidence="10 11" key="1">
    <citation type="submission" date="2017-01" db="EMBL/GenBank/DDBJ databases">
        <title>Draft genome sequence of Pseudomonas pachastrellae type strain CCUG 46540T from a deep sea.</title>
        <authorList>
            <person name="Gomila M."/>
            <person name="Mulet M."/>
            <person name="Lalucat J."/>
            <person name="Garcia-Valdes E."/>
        </authorList>
    </citation>
    <scope>NUCLEOTIDE SEQUENCE [LARGE SCALE GENOMIC DNA]</scope>
    <source>
        <strain evidence="10 11">CCUG 46540</strain>
    </source>
</reference>
<dbReference type="Gene3D" id="3.30.70.1320">
    <property type="entry name" value="Multidrug efflux transporter AcrB pore domain like"/>
    <property type="match status" value="1"/>
</dbReference>
<dbReference type="STRING" id="254161.SAMN05216256_11130"/>
<accession>A0A1S8DDU0</accession>
<dbReference type="OrthoDB" id="9757904at2"/>
<feature type="transmembrane region" description="Helical" evidence="9">
    <location>
        <begin position="1007"/>
        <end position="1034"/>
    </location>
</feature>
<feature type="transmembrane region" description="Helical" evidence="9">
    <location>
        <begin position="440"/>
        <end position="460"/>
    </location>
</feature>
<evidence type="ECO:0000313" key="11">
    <source>
        <dbReference type="Proteomes" id="UP000242847"/>
    </source>
</evidence>
<dbReference type="GO" id="GO:0015562">
    <property type="term" value="F:efflux transmembrane transporter activity"/>
    <property type="evidence" value="ECO:0007669"/>
    <property type="project" value="InterPro"/>
</dbReference>
<organism evidence="10 11">
    <name type="scientific">Halopseudomonas pachastrellae</name>
    <dbReference type="NCBI Taxonomy" id="254161"/>
    <lineage>
        <taxon>Bacteria</taxon>
        <taxon>Pseudomonadati</taxon>
        <taxon>Pseudomonadota</taxon>
        <taxon>Gammaproteobacteria</taxon>
        <taxon>Pseudomonadales</taxon>
        <taxon>Pseudomonadaceae</taxon>
        <taxon>Halopseudomonas</taxon>
    </lineage>
</organism>
<keyword evidence="7 9" id="KW-1133">Transmembrane helix</keyword>
<evidence type="ECO:0000256" key="3">
    <source>
        <dbReference type="ARBA" id="ARBA00022448"/>
    </source>
</evidence>
<dbReference type="SUPFAM" id="SSF82714">
    <property type="entry name" value="Multidrug efflux transporter AcrB TolC docking domain, DN and DC subdomains"/>
    <property type="match status" value="2"/>
</dbReference>
<proteinExistence type="inferred from homology"/>
<dbReference type="GO" id="GO:0005886">
    <property type="term" value="C:plasma membrane"/>
    <property type="evidence" value="ECO:0007669"/>
    <property type="project" value="UniProtKB-SubCell"/>
</dbReference>
<dbReference type="Proteomes" id="UP000242847">
    <property type="component" value="Unassembled WGS sequence"/>
</dbReference>
<dbReference type="InterPro" id="IPR027463">
    <property type="entry name" value="AcrB_DN_DC_subdom"/>
</dbReference>
<feature type="transmembrane region" description="Helical" evidence="9">
    <location>
        <begin position="905"/>
        <end position="925"/>
    </location>
</feature>
<dbReference type="Pfam" id="PF00873">
    <property type="entry name" value="ACR_tran"/>
    <property type="match status" value="1"/>
</dbReference>
<keyword evidence="11" id="KW-1185">Reference proteome</keyword>
<feature type="transmembrane region" description="Helical" evidence="9">
    <location>
        <begin position="980"/>
        <end position="1001"/>
    </location>
</feature>
<feature type="transmembrane region" description="Helical" evidence="9">
    <location>
        <begin position="931"/>
        <end position="952"/>
    </location>
</feature>
<evidence type="ECO:0000256" key="6">
    <source>
        <dbReference type="ARBA" id="ARBA00022692"/>
    </source>
</evidence>
<comment type="subcellular location">
    <subcellularLocation>
        <location evidence="1 9">Cell inner membrane</location>
        <topology evidence="1 9">Multi-pass membrane protein</topology>
    </subcellularLocation>
</comment>
<keyword evidence="3 9" id="KW-0813">Transport</keyword>
<name>A0A1S8DDU0_9GAMM</name>
<feature type="transmembrane region" description="Helical" evidence="9">
    <location>
        <begin position="12"/>
        <end position="32"/>
    </location>
</feature>
<evidence type="ECO:0000313" key="10">
    <source>
        <dbReference type="EMBL" id="ONM42700.1"/>
    </source>
</evidence>
<sequence length="1057" mass="113014">MNISRFFVDRPIFASVLSIIIFVVGLISIPMLPVSEYPEVVPPSVLVSASYPGANPKTISETVATPLEEAINGVEDMIYMKSVAGSDGSLALTVTFALGTDPDQAQVQVQNRVSQALPRLPEDVRQLGVTTQKQSPNLMMAVHLISPDDSLDATYIRNYAVLHIRDELARIPGVGQAGLFGAGDYAMRLWVDPQRATSLGVTAGDIVAAVREQNVQVSAGQIGAPPMPQGSDMLISINAKGRLDSTEAFGDIVLKTGADGEITRLRDVARIELAAQEDSLRALLDGRQAVALPIFQSPGSNALDVSAAVRAKMAELAEDFPEGLSWEVAYDPTVFVSTSISSVITTLLEAVALVVLVVILFLQTWRASLIPLLAVPVSIVGSFAVLLMLGFSINTLTLFAMVLAIGIVVDDAIVVVENVERNIEQGLAPLAAAHQAMREVSGPIVAISLVLCAVFVPMAFLDGITGQFYRQFAVTIAITTVISAINSLTLSPALAATLLKPHGAAPDLPTRVINRSFGWLFRPFNRFFQRNAERYEGLVSRSLGRRGMVFVVYLLLLGVTVVMFRQVPGGFIPVQDKTYLIGSIRLPEGATLDRTEALARQVSDLALETEGVANAAAFVGFNALQGTNTPNVGTVFILFDDFDIRERTADEIAAEINGKLGQLKEGFAISFMPPPVFGLGAGSGYSLYIQDRRGNGYGALQQATDGLAMQLSQTPGLSFPITSYQANVPQLDAEVDRLQAKAQGVRLDELFGTLQLYFGAQYINDFNLFGRTYQVRAQADAPFRDEPSDIDSLYVRNAAGEMVPLNTMVSLKPSFGPDPVIRYNGYPAADLIGQSDPAMLSSTETLATVASVAAKALPPGMDIEWTDLSFQQVNQGSAALVVFPVALLLVFLVLAALYESWVMPLAVILIVPMCLLAAMLGVWWTGGDANIFVQVGLVVLMGLACKNAILIVEFAREQEMEGVETVKAALEASRLRLRPIIMTSVAFIAGVVPLVLASGAGSEVRNAMGITVFTGMLGVTLFGLLLTPVFYVALRKLAGTSLAVEQPAAQQEAKSNA</sequence>
<dbReference type="InterPro" id="IPR004764">
    <property type="entry name" value="MdtF-like"/>
</dbReference>
<feature type="transmembrane region" description="Helical" evidence="9">
    <location>
        <begin position="340"/>
        <end position="362"/>
    </location>
</feature>
<dbReference type="Gene3D" id="1.20.1640.10">
    <property type="entry name" value="Multidrug efflux transporter AcrB transmembrane domain"/>
    <property type="match status" value="2"/>
</dbReference>
<feature type="transmembrane region" description="Helical" evidence="9">
    <location>
        <begin position="547"/>
        <end position="564"/>
    </location>
</feature>
<feature type="transmembrane region" description="Helical" evidence="9">
    <location>
        <begin position="369"/>
        <end position="391"/>
    </location>
</feature>
<dbReference type="PANTHER" id="PTHR32063:SF11">
    <property type="entry name" value="CATION OR DRUG EFFLUX SYSTEM PROTEIN"/>
    <property type="match status" value="1"/>
</dbReference>
<keyword evidence="8 9" id="KW-0472">Membrane</keyword>
<dbReference type="Gene3D" id="3.30.2090.10">
    <property type="entry name" value="Multidrug efflux transporter AcrB TolC docking domain, DN and DC subdomains"/>
    <property type="match status" value="2"/>
</dbReference>
<feature type="transmembrane region" description="Helical" evidence="9">
    <location>
        <begin position="397"/>
        <end position="419"/>
    </location>
</feature>